<dbReference type="InterPro" id="IPR028362">
    <property type="entry name" value="AlgI"/>
</dbReference>
<feature type="transmembrane region" description="Helical" evidence="8">
    <location>
        <begin position="77"/>
        <end position="96"/>
    </location>
</feature>
<dbReference type="InterPro" id="IPR051085">
    <property type="entry name" value="MB_O-acyltransferase"/>
</dbReference>
<feature type="transmembrane region" description="Helical" evidence="8">
    <location>
        <begin position="406"/>
        <end position="425"/>
    </location>
</feature>
<comment type="subcellular location">
    <subcellularLocation>
        <location evidence="1">Cell membrane</location>
        <topology evidence="1">Multi-pass membrane protein</topology>
    </subcellularLocation>
</comment>
<keyword evidence="10" id="KW-1185">Reference proteome</keyword>
<evidence type="ECO:0000256" key="1">
    <source>
        <dbReference type="ARBA" id="ARBA00004651"/>
    </source>
</evidence>
<evidence type="ECO:0000256" key="7">
    <source>
        <dbReference type="PIRNR" id="PIRNR016636"/>
    </source>
</evidence>
<reference evidence="9 10" key="1">
    <citation type="submission" date="2017-08" db="EMBL/GenBank/DDBJ databases">
        <title>Virgibacillus indicus sp. nov. and Virgibacillus profoundi sp. nov, two moderately halophilic bacteria isolated from marine sediment by using the Microfluidic Streak Plate.</title>
        <authorList>
            <person name="Xu B."/>
            <person name="Hu B."/>
            <person name="Wang J."/>
            <person name="Zhu Y."/>
            <person name="Huang L."/>
            <person name="Du W."/>
            <person name="Huang Y."/>
        </authorList>
    </citation>
    <scope>NUCLEOTIDE SEQUENCE [LARGE SCALE GENOMIC DNA]</scope>
    <source>
        <strain evidence="9 10">IO3-P3-H5</strain>
    </source>
</reference>
<organism evidence="9 10">
    <name type="scientific">Virgibacillus profundi</name>
    <dbReference type="NCBI Taxonomy" id="2024555"/>
    <lineage>
        <taxon>Bacteria</taxon>
        <taxon>Bacillati</taxon>
        <taxon>Bacillota</taxon>
        <taxon>Bacilli</taxon>
        <taxon>Bacillales</taxon>
        <taxon>Bacillaceae</taxon>
        <taxon>Virgibacillus</taxon>
    </lineage>
</organism>
<feature type="transmembrane region" description="Helical" evidence="8">
    <location>
        <begin position="221"/>
        <end position="239"/>
    </location>
</feature>
<keyword evidence="3 7" id="KW-1003">Cell membrane</keyword>
<dbReference type="PIRSF" id="PIRSF500217">
    <property type="entry name" value="AlgI"/>
    <property type="match status" value="1"/>
</dbReference>
<evidence type="ECO:0000256" key="4">
    <source>
        <dbReference type="ARBA" id="ARBA00022692"/>
    </source>
</evidence>
<evidence type="ECO:0000256" key="2">
    <source>
        <dbReference type="ARBA" id="ARBA00010323"/>
    </source>
</evidence>
<feature type="transmembrane region" description="Helical" evidence="8">
    <location>
        <begin position="356"/>
        <end position="373"/>
    </location>
</feature>
<dbReference type="OrthoDB" id="9805788at2"/>
<gene>
    <name evidence="9" type="ORF">CIL05_01185</name>
</gene>
<protein>
    <submittedName>
        <fullName evidence="9">Membrane-bound O-acyltransferase family protein</fullName>
    </submittedName>
</protein>
<keyword evidence="7 9" id="KW-0808">Transferase</keyword>
<evidence type="ECO:0000313" key="10">
    <source>
        <dbReference type="Proteomes" id="UP000218887"/>
    </source>
</evidence>
<feature type="transmembrane region" description="Helical" evidence="8">
    <location>
        <begin position="302"/>
        <end position="320"/>
    </location>
</feature>
<dbReference type="PANTHER" id="PTHR13285">
    <property type="entry name" value="ACYLTRANSFERASE"/>
    <property type="match status" value="1"/>
</dbReference>
<dbReference type="Pfam" id="PF03062">
    <property type="entry name" value="MBOAT"/>
    <property type="match status" value="1"/>
</dbReference>
<accession>A0A2A2IJL5</accession>
<dbReference type="EMBL" id="NPOA01000001">
    <property type="protein sequence ID" value="PAV31295.1"/>
    <property type="molecule type" value="Genomic_DNA"/>
</dbReference>
<dbReference type="PIRSF" id="PIRSF016636">
    <property type="entry name" value="AlgI_DltB"/>
    <property type="match status" value="1"/>
</dbReference>
<evidence type="ECO:0000256" key="3">
    <source>
        <dbReference type="ARBA" id="ARBA00022475"/>
    </source>
</evidence>
<dbReference type="InterPro" id="IPR004299">
    <property type="entry name" value="MBOAT_fam"/>
</dbReference>
<feature type="transmembrane region" description="Helical" evidence="8">
    <location>
        <begin position="437"/>
        <end position="461"/>
    </location>
</feature>
<feature type="transmembrane region" description="Helical" evidence="8">
    <location>
        <begin position="116"/>
        <end position="134"/>
    </location>
</feature>
<keyword evidence="7 9" id="KW-0012">Acyltransferase</keyword>
<evidence type="ECO:0000256" key="5">
    <source>
        <dbReference type="ARBA" id="ARBA00022989"/>
    </source>
</evidence>
<dbReference type="AlphaFoldDB" id="A0A2A2IJL5"/>
<feature type="transmembrane region" description="Helical" evidence="8">
    <location>
        <begin position="48"/>
        <end position="65"/>
    </location>
</feature>
<evidence type="ECO:0000256" key="8">
    <source>
        <dbReference type="SAM" id="Phobius"/>
    </source>
</evidence>
<dbReference type="GO" id="GO:0005886">
    <property type="term" value="C:plasma membrane"/>
    <property type="evidence" value="ECO:0007669"/>
    <property type="project" value="UniProtKB-SubCell"/>
</dbReference>
<keyword evidence="4 8" id="KW-0812">Transmembrane</keyword>
<feature type="transmembrane region" description="Helical" evidence="8">
    <location>
        <begin position="146"/>
        <end position="166"/>
    </location>
</feature>
<proteinExistence type="inferred from homology"/>
<dbReference type="GO" id="GO:0016746">
    <property type="term" value="F:acyltransferase activity"/>
    <property type="evidence" value="ECO:0007669"/>
    <property type="project" value="UniProtKB-KW"/>
</dbReference>
<dbReference type="RefSeq" id="WP_095653666.1">
    <property type="nucleotide sequence ID" value="NZ_NPOA01000001.1"/>
</dbReference>
<evidence type="ECO:0000313" key="9">
    <source>
        <dbReference type="EMBL" id="PAV31295.1"/>
    </source>
</evidence>
<comment type="similarity">
    <text evidence="2 7">Belongs to the membrane-bound acyltransferase family.</text>
</comment>
<keyword evidence="5 8" id="KW-1133">Transmembrane helix</keyword>
<dbReference type="GO" id="GO:0042121">
    <property type="term" value="P:alginic acid biosynthetic process"/>
    <property type="evidence" value="ECO:0007669"/>
    <property type="project" value="InterPro"/>
</dbReference>
<comment type="caution">
    <text evidence="9">The sequence shown here is derived from an EMBL/GenBank/DDBJ whole genome shotgun (WGS) entry which is preliminary data.</text>
</comment>
<dbReference type="PANTHER" id="PTHR13285:SF18">
    <property type="entry name" value="PROTEIN-CYSTEINE N-PALMITOYLTRANSFERASE RASP"/>
    <property type="match status" value="1"/>
</dbReference>
<feature type="transmembrane region" description="Helical" evidence="8">
    <location>
        <begin position="6"/>
        <end position="22"/>
    </location>
</feature>
<dbReference type="InterPro" id="IPR024194">
    <property type="entry name" value="Ac/AlaTfrase_AlgI/DltB"/>
</dbReference>
<sequence>MVFSNLVFLFIFLPFVLFCYFIVKNEWRNFILLLASLFFYAWGEPKYVFLMLFSILINFIAGLLIGKYKRNISLKKLFLTLGIIGNLLILGFFKYANFLINNINSLLNTSIEMESIPLPIGISFFTFQAMSYVIDVYREDVKVQRSIISLSLYISLFPQLVAGPIVRYNSIAGQLKKRFVNLEKFTEGVKRFIIGLAKKVILANSFGDVADAAFNTPADSLSVSAAWIGIVAYGLQIYFDFSGYSDMAIGLGKMFGFDFLENFNYPYIAKSVSEFWRRWHISLSSWFRDYVYIPLGGNRKGYYRTLINLLIVWTITGFWHGASWTFMAWGLYFGIFIVLERIGLTRLLNKLWKPIQHFYLLFIVFIGWVFFRADNFSYSFNYLKTMFLLNDTNLVDEYTLIYSHDYWLIFLIGIIFAMPVVRWLNAIIAVNNLEKRLMPIFSVTVPFVYMALMVISVLLLVNSTYNPFIYFRF</sequence>
<evidence type="ECO:0000256" key="6">
    <source>
        <dbReference type="ARBA" id="ARBA00023136"/>
    </source>
</evidence>
<keyword evidence="6 7" id="KW-0472">Membrane</keyword>
<name>A0A2A2IJL5_9BACI</name>
<dbReference type="Proteomes" id="UP000218887">
    <property type="component" value="Unassembled WGS sequence"/>
</dbReference>